<dbReference type="InterPro" id="IPR015421">
    <property type="entry name" value="PyrdxlP-dep_Trfase_major"/>
</dbReference>
<dbReference type="AlphaFoldDB" id="A0ABD1RJJ3"/>
<dbReference type="Gene3D" id="3.90.1150.10">
    <property type="entry name" value="Aspartate Aminotransferase, domain 1"/>
    <property type="match status" value="1"/>
</dbReference>
<organism evidence="7 8">
    <name type="scientific">Forsythia ovata</name>
    <dbReference type="NCBI Taxonomy" id="205694"/>
    <lineage>
        <taxon>Eukaryota</taxon>
        <taxon>Viridiplantae</taxon>
        <taxon>Streptophyta</taxon>
        <taxon>Embryophyta</taxon>
        <taxon>Tracheophyta</taxon>
        <taxon>Spermatophyta</taxon>
        <taxon>Magnoliopsida</taxon>
        <taxon>eudicotyledons</taxon>
        <taxon>Gunneridae</taxon>
        <taxon>Pentapetalae</taxon>
        <taxon>asterids</taxon>
        <taxon>lamiids</taxon>
        <taxon>Lamiales</taxon>
        <taxon>Oleaceae</taxon>
        <taxon>Forsythieae</taxon>
        <taxon>Forsythia</taxon>
    </lineage>
</organism>
<evidence type="ECO:0000256" key="3">
    <source>
        <dbReference type="ARBA" id="ARBA00008954"/>
    </source>
</evidence>
<dbReference type="InterPro" id="IPR015424">
    <property type="entry name" value="PyrdxlP-dep_Trfase"/>
</dbReference>
<comment type="catalytic activity">
    <reaction evidence="1">
        <text>glyoxylate + L-alanine = glycine + pyruvate</text>
        <dbReference type="Rhea" id="RHEA:24248"/>
        <dbReference type="ChEBI" id="CHEBI:15361"/>
        <dbReference type="ChEBI" id="CHEBI:36655"/>
        <dbReference type="ChEBI" id="CHEBI:57305"/>
        <dbReference type="ChEBI" id="CHEBI:57972"/>
        <dbReference type="EC" id="2.6.1.44"/>
    </reaction>
</comment>
<evidence type="ECO:0000256" key="2">
    <source>
        <dbReference type="ARBA" id="ARBA00001933"/>
    </source>
</evidence>
<evidence type="ECO:0000313" key="7">
    <source>
        <dbReference type="EMBL" id="KAL2488568.1"/>
    </source>
</evidence>
<sequence length="800" mass="88725">MGDSTAIPAKTDKPVIVRVKRKASQSLLDAFWLEINERPIKRPLLDFEKLSISGSSSSRAEELKTKKVLVRHVETIISSEVTVDVLRSFVPNSSDALEGRRCTFKTENKQEQLLSQSKAKTRVSVRSLINSPPSVSSTNPPYQTNSMSYALMILSKNARFEQIWRSRKGKKEAVEDDAVHEMCRLYDVVRVEVEEKEIEVQENEDTELEDHRMMAQYLPLLREVLPTAAVEIEDDIHNYASRRAFSDDYVYDFYAVKGDANITEADSASQFPLVQVDDDDAYYDGPDDSEYETDDSNAKDKRHDIKAISFMGKVCREFCQGPCAERFRSSLVLQHNHHSPLWLILSVSVGEDDTVLPKIPPFDYTPPPYTGPSAAEIIRKRKDFLSPSIFHFYDDPLNLVDGKMQYLFDEKGRRYLDAFGGIATVSCGHCHPEVVDAIVSQTKRLQHSTILYLNHAIADFAEALASKLPGDLKVVFFTNSGTEANELALLMSRLYTGCHDVISVRNGYHGNAAATMGVTAQSSYKFNVVQTGVHHAQNPDQYRGIFGSDGLKYARDVDEMITYGTSGRVAAFIAEAIQGVGGILELAPGYLPAVYNTIRKAGGLCIADEVQSGFARTGSHFWGFEAHGVVPDIVTMAKGIGNGIPLGAVVTTPEIAKALAHRSYFNTFGGNPVCTAAGHAVLKVIEKENLQQNAFNVGLHLKQRLDSLKEKYDIIGDVRGRGLMLGVELVTDHQLKTPAKAETVHAMNQMKEMGVLVGKGGFFGNVLRITPPLCFTKEDAVRCCSPAFWEQDKTVHMLMC</sequence>
<reference evidence="8" key="1">
    <citation type="submission" date="2024-07" db="EMBL/GenBank/DDBJ databases">
        <title>Two chromosome-level genome assemblies of Korean endemic species Abeliophyllum distichum and Forsythia ovata (Oleaceae).</title>
        <authorList>
            <person name="Jang H."/>
        </authorList>
    </citation>
    <scope>NUCLEOTIDE SEQUENCE [LARGE SCALE GENOMIC DNA]</scope>
</reference>
<dbReference type="CDD" id="cd00610">
    <property type="entry name" value="OAT_like"/>
    <property type="match status" value="1"/>
</dbReference>
<dbReference type="FunFam" id="3.40.640.10:FF:000004">
    <property type="entry name" value="Acetylornithine aminotransferase"/>
    <property type="match status" value="1"/>
</dbReference>
<evidence type="ECO:0000313" key="8">
    <source>
        <dbReference type="Proteomes" id="UP001604277"/>
    </source>
</evidence>
<dbReference type="GO" id="GO:0008453">
    <property type="term" value="F:alanine-glyoxylate transaminase activity"/>
    <property type="evidence" value="ECO:0007669"/>
    <property type="project" value="UniProtKB-EC"/>
</dbReference>
<name>A0ABD1RJJ3_9LAMI</name>
<dbReference type="EC" id="2.6.1.44" evidence="4"/>
<dbReference type="SUPFAM" id="SSF53383">
    <property type="entry name" value="PLP-dependent transferases"/>
    <property type="match status" value="1"/>
</dbReference>
<keyword evidence="8" id="KW-1185">Reference proteome</keyword>
<dbReference type="Gene3D" id="3.40.640.10">
    <property type="entry name" value="Type I PLP-dependent aspartate aminotransferase-like (Major domain)"/>
    <property type="match status" value="1"/>
</dbReference>
<dbReference type="PROSITE" id="PS00600">
    <property type="entry name" value="AA_TRANSFER_CLASS_3"/>
    <property type="match status" value="1"/>
</dbReference>
<evidence type="ECO:0000256" key="1">
    <source>
        <dbReference type="ARBA" id="ARBA00001781"/>
    </source>
</evidence>
<dbReference type="InterPro" id="IPR005814">
    <property type="entry name" value="Aminotrans_3"/>
</dbReference>
<comment type="cofactor">
    <cofactor evidence="2">
        <name>pyridoxal 5'-phosphate</name>
        <dbReference type="ChEBI" id="CHEBI:597326"/>
    </cofactor>
</comment>
<keyword evidence="5" id="KW-0663">Pyridoxal phosphate</keyword>
<dbReference type="GO" id="GO:0009853">
    <property type="term" value="P:photorespiration"/>
    <property type="evidence" value="ECO:0007669"/>
    <property type="project" value="UniProtKB-KW"/>
</dbReference>
<evidence type="ECO:0000256" key="6">
    <source>
        <dbReference type="ARBA" id="ARBA00023238"/>
    </source>
</evidence>
<gene>
    <name evidence="7" type="ORF">Fot_41860</name>
</gene>
<evidence type="ECO:0000256" key="5">
    <source>
        <dbReference type="ARBA" id="ARBA00022898"/>
    </source>
</evidence>
<proteinExistence type="inferred from homology"/>
<comment type="similarity">
    <text evidence="3">Belongs to the class-III pyridoxal-phosphate-dependent aminotransferase family.</text>
</comment>
<accession>A0ABD1RJJ3</accession>
<comment type="caution">
    <text evidence="7">The sequence shown here is derived from an EMBL/GenBank/DDBJ whole genome shotgun (WGS) entry which is preliminary data.</text>
</comment>
<evidence type="ECO:0000256" key="4">
    <source>
        <dbReference type="ARBA" id="ARBA00013049"/>
    </source>
</evidence>
<dbReference type="PANTHER" id="PTHR45688:SF16">
    <property type="entry name" value="ALANINE-GLYOXYLATE AMINOTRANSFERASE-LIKE PROTEIN"/>
    <property type="match status" value="1"/>
</dbReference>
<dbReference type="Pfam" id="PF00202">
    <property type="entry name" value="Aminotran_3"/>
    <property type="match status" value="1"/>
</dbReference>
<dbReference type="PANTHER" id="PTHR45688">
    <property type="match status" value="1"/>
</dbReference>
<protein>
    <recommendedName>
        <fullName evidence="4">alanine--glyoxylate transaminase</fullName>
        <ecNumber evidence="4">2.6.1.44</ecNumber>
    </recommendedName>
</protein>
<dbReference type="InterPro" id="IPR049704">
    <property type="entry name" value="Aminotrans_3_PPA_site"/>
</dbReference>
<dbReference type="InterPro" id="IPR015422">
    <property type="entry name" value="PyrdxlP-dep_Trfase_small"/>
</dbReference>
<dbReference type="EMBL" id="JBFOLJ010000012">
    <property type="protein sequence ID" value="KAL2488568.1"/>
    <property type="molecule type" value="Genomic_DNA"/>
</dbReference>
<keyword evidence="6" id="KW-0601">Photorespiration</keyword>
<dbReference type="Proteomes" id="UP001604277">
    <property type="component" value="Unassembled WGS sequence"/>
</dbReference>